<evidence type="ECO:0000256" key="3">
    <source>
        <dbReference type="ARBA" id="ARBA00022729"/>
    </source>
</evidence>
<dbReference type="SMART" id="SM00202">
    <property type="entry name" value="SR"/>
    <property type="match status" value="2"/>
</dbReference>
<keyword evidence="8" id="KW-0472">Membrane</keyword>
<accession>A0A7L0H604</accession>
<dbReference type="Proteomes" id="UP000555649">
    <property type="component" value="Unassembled WGS sequence"/>
</dbReference>
<evidence type="ECO:0000313" key="11">
    <source>
        <dbReference type="Proteomes" id="UP000555649"/>
    </source>
</evidence>
<dbReference type="FunFam" id="3.10.250.10:FF:000012">
    <property type="entry name" value="CD163 molecule like 1"/>
    <property type="match status" value="1"/>
</dbReference>
<keyword evidence="8" id="KW-0812">Transmembrane</keyword>
<feature type="disulfide bond" evidence="7">
    <location>
        <begin position="29"/>
        <end position="93"/>
    </location>
</feature>
<feature type="disulfide bond" evidence="7">
    <location>
        <begin position="158"/>
        <end position="222"/>
    </location>
</feature>
<comment type="subcellular location">
    <subcellularLocation>
        <location evidence="1">Secreted</location>
    </subcellularLocation>
</comment>
<evidence type="ECO:0000256" key="4">
    <source>
        <dbReference type="ARBA" id="ARBA00022737"/>
    </source>
</evidence>
<dbReference type="EMBL" id="VXAJ01001119">
    <property type="protein sequence ID" value="NXK14915.1"/>
    <property type="molecule type" value="Genomic_DNA"/>
</dbReference>
<keyword evidence="2" id="KW-0964">Secreted</keyword>
<keyword evidence="3" id="KW-0732">Signal</keyword>
<comment type="caution">
    <text evidence="7">Lacks conserved residue(s) required for the propagation of feature annotation.</text>
</comment>
<dbReference type="Gene3D" id="3.10.250.10">
    <property type="entry name" value="SRCR-like domain"/>
    <property type="match status" value="2"/>
</dbReference>
<keyword evidence="11" id="KW-1185">Reference proteome</keyword>
<protein>
    <submittedName>
        <fullName evidence="10">WC11 protein</fullName>
    </submittedName>
</protein>
<dbReference type="PRINTS" id="PR00258">
    <property type="entry name" value="SPERACTRCPTR"/>
</dbReference>
<comment type="caution">
    <text evidence="10">The sequence shown here is derived from an EMBL/GenBank/DDBJ whole genome shotgun (WGS) entry which is preliminary data.</text>
</comment>
<name>A0A7L0H604_HERCA</name>
<proteinExistence type="predicted"/>
<dbReference type="AlphaFoldDB" id="A0A7L0H604"/>
<gene>
    <name evidence="10" type="primary">Wc11</name>
    <name evidence="10" type="ORF">HERCAC_R09372</name>
</gene>
<evidence type="ECO:0000256" key="7">
    <source>
        <dbReference type="PROSITE-ProRule" id="PRU00196"/>
    </source>
</evidence>
<dbReference type="InterPro" id="IPR001190">
    <property type="entry name" value="SRCR"/>
</dbReference>
<feature type="disulfide bond" evidence="7">
    <location>
        <begin position="202"/>
        <end position="212"/>
    </location>
</feature>
<keyword evidence="6" id="KW-0325">Glycoprotein</keyword>
<dbReference type="GO" id="GO:0016020">
    <property type="term" value="C:membrane"/>
    <property type="evidence" value="ECO:0007669"/>
    <property type="project" value="InterPro"/>
</dbReference>
<evidence type="ECO:0000256" key="8">
    <source>
        <dbReference type="SAM" id="Phobius"/>
    </source>
</evidence>
<feature type="disulfide bond" evidence="7">
    <location>
        <begin position="73"/>
        <end position="83"/>
    </location>
</feature>
<evidence type="ECO:0000256" key="1">
    <source>
        <dbReference type="ARBA" id="ARBA00004613"/>
    </source>
</evidence>
<evidence type="ECO:0000256" key="5">
    <source>
        <dbReference type="ARBA" id="ARBA00023157"/>
    </source>
</evidence>
<dbReference type="InterPro" id="IPR036772">
    <property type="entry name" value="SRCR-like_dom_sf"/>
</dbReference>
<feature type="transmembrane region" description="Helical" evidence="8">
    <location>
        <begin position="269"/>
        <end position="292"/>
    </location>
</feature>
<feature type="disulfide bond" evidence="7">
    <location>
        <begin position="171"/>
        <end position="232"/>
    </location>
</feature>
<dbReference type="PANTHER" id="PTHR19331">
    <property type="entry name" value="SCAVENGER RECEPTOR DOMAIN-CONTAINING"/>
    <property type="match status" value="1"/>
</dbReference>
<evidence type="ECO:0000259" key="9">
    <source>
        <dbReference type="PROSITE" id="PS50287"/>
    </source>
</evidence>
<dbReference type="PROSITE" id="PS00420">
    <property type="entry name" value="SRCR_1"/>
    <property type="match status" value="1"/>
</dbReference>
<sequence length="302" mass="32521">DFTALRLENSNNCSGRLQVFYNGTWGSICSNSMTPKTVSLACKELGCGNGGSLETRLPYGRVSAPTWLDRVQCGERNSSFWQCPSAPWDPQSCNDLRDETHITCNGNCERPGHNPHTGTCPGRSLPSPDREKIRAVGGEDECSGRVEIWRHGSWGTVCDDSWDMQDAKVACRQLGCGPAVSALDEAAFGEGMGPIWLEQVECRGTELSLQDCWAQPGDSGACRHKEDAAVRCSGLGCPGPPPLPGLVLPFLCSCHADPTPERLTGSRSISLPVIICIILGALLCLLLALLVGQVQSARAWHR</sequence>
<dbReference type="SUPFAM" id="SSF56487">
    <property type="entry name" value="SRCR-like"/>
    <property type="match status" value="2"/>
</dbReference>
<dbReference type="PROSITE" id="PS50287">
    <property type="entry name" value="SRCR_2"/>
    <property type="match status" value="2"/>
</dbReference>
<feature type="non-terminal residue" evidence="10">
    <location>
        <position position="302"/>
    </location>
</feature>
<evidence type="ECO:0000313" key="10">
    <source>
        <dbReference type="EMBL" id="NXK14915.1"/>
    </source>
</evidence>
<feature type="domain" description="SRCR" evidence="9">
    <location>
        <begin position="133"/>
        <end position="233"/>
    </location>
</feature>
<keyword evidence="8" id="KW-1133">Transmembrane helix</keyword>
<keyword evidence="4" id="KW-0677">Repeat</keyword>
<dbReference type="PANTHER" id="PTHR19331:SF22">
    <property type="entry name" value="DELETED IN MALIGNANT BRAIN TUMORS 1 PROTEIN"/>
    <property type="match status" value="1"/>
</dbReference>
<dbReference type="Pfam" id="PF00530">
    <property type="entry name" value="SRCR"/>
    <property type="match status" value="2"/>
</dbReference>
<evidence type="ECO:0000256" key="6">
    <source>
        <dbReference type="ARBA" id="ARBA00023180"/>
    </source>
</evidence>
<reference evidence="10 11" key="1">
    <citation type="submission" date="2019-09" db="EMBL/GenBank/DDBJ databases">
        <title>Bird 10,000 Genomes (B10K) Project - Family phase.</title>
        <authorList>
            <person name="Zhang G."/>
        </authorList>
    </citation>
    <scope>NUCLEOTIDE SEQUENCE [LARGE SCALE GENOMIC DNA]</scope>
    <source>
        <strain evidence="10">B10K-DU-005-78</strain>
        <tissue evidence="10">Mixed tissue sample</tissue>
    </source>
</reference>
<feature type="non-terminal residue" evidence="10">
    <location>
        <position position="1"/>
    </location>
</feature>
<organism evidence="10 11">
    <name type="scientific">Herpetotheres cachinnans</name>
    <name type="common">Laughing falcon</name>
    <name type="synonym">Falco cachinnans</name>
    <dbReference type="NCBI Taxonomy" id="56343"/>
    <lineage>
        <taxon>Eukaryota</taxon>
        <taxon>Metazoa</taxon>
        <taxon>Chordata</taxon>
        <taxon>Craniata</taxon>
        <taxon>Vertebrata</taxon>
        <taxon>Euteleostomi</taxon>
        <taxon>Archelosauria</taxon>
        <taxon>Archosauria</taxon>
        <taxon>Dinosauria</taxon>
        <taxon>Saurischia</taxon>
        <taxon>Theropoda</taxon>
        <taxon>Coelurosauria</taxon>
        <taxon>Aves</taxon>
        <taxon>Neognathae</taxon>
        <taxon>Neoaves</taxon>
        <taxon>Telluraves</taxon>
        <taxon>Australaves</taxon>
        <taxon>Falconiformes</taxon>
        <taxon>Falconidae</taxon>
        <taxon>Herpetotheres</taxon>
    </lineage>
</organism>
<dbReference type="FunFam" id="3.10.250.10:FF:000002">
    <property type="entry name" value="Scavenger receptor cysteine-rich type 1 protein M130"/>
    <property type="match status" value="1"/>
</dbReference>
<evidence type="ECO:0000256" key="2">
    <source>
        <dbReference type="ARBA" id="ARBA00022525"/>
    </source>
</evidence>
<keyword evidence="5 7" id="KW-1015">Disulfide bond</keyword>
<feature type="domain" description="SRCR" evidence="9">
    <location>
        <begin position="5"/>
        <end position="105"/>
    </location>
</feature>